<dbReference type="RefSeq" id="WP_239088481.1">
    <property type="nucleotide sequence ID" value="NZ_BOON01000058.1"/>
</dbReference>
<proteinExistence type="predicted"/>
<sequence length="341" mass="35804">MTLSTARVRSALPVAVLLAAAVLIGLLPAGPVRAEPGTPGPEGGSASLRDQLEAASRGFNDAAARLDASKARHAQLTEQKRVAEAELSRLSDEVGAIAAAAYKGGPVGGVAALLDSDSPTGMFERALTLDMQARVSDGQLRRARQAREAVARQQAALDAEMKTQQEQLTEMDKRRNAAEQALGIVGATTGGFGGTSGGRAVAVARRADGTLARESCNQNDPTTSGCITPRTLHSLQQARAAGFTRFTSCYRSAEDGGEHPRGRACDFSVQQSGFGGVAGGGDRDYGNRLANWLVYNARALGVLYVIWFKKIWMPSTGWRSYSGGGGDPSSDHTNHVHLSVQ</sequence>
<dbReference type="Gene3D" id="6.10.250.3150">
    <property type="match status" value="1"/>
</dbReference>
<evidence type="ECO:0000259" key="3">
    <source>
        <dbReference type="Pfam" id="PF26571"/>
    </source>
</evidence>
<dbReference type="InterPro" id="IPR058593">
    <property type="entry name" value="ARB_07466-like_C"/>
</dbReference>
<comment type="caution">
    <text evidence="4">The sequence shown here is derived from an EMBL/GenBank/DDBJ whole genome shotgun (WGS) entry which is preliminary data.</text>
</comment>
<evidence type="ECO:0000256" key="2">
    <source>
        <dbReference type="SAM" id="MobiDB-lite"/>
    </source>
</evidence>
<dbReference type="AlphaFoldDB" id="A0A8J3TH96"/>
<feature type="domain" description="ARB-07466-like C-terminal" evidence="3">
    <location>
        <begin position="224"/>
        <end position="332"/>
    </location>
</feature>
<keyword evidence="5" id="KW-1185">Reference proteome</keyword>
<keyword evidence="1" id="KW-0175">Coiled coil</keyword>
<reference evidence="4" key="1">
    <citation type="submission" date="2021-01" db="EMBL/GenBank/DDBJ databases">
        <title>Whole genome shotgun sequence of Planosporangium mesophilum NBRC 109066.</title>
        <authorList>
            <person name="Komaki H."/>
            <person name="Tamura T."/>
        </authorList>
    </citation>
    <scope>NUCLEOTIDE SEQUENCE</scope>
    <source>
        <strain evidence="4">NBRC 109066</strain>
    </source>
</reference>
<organism evidence="4 5">
    <name type="scientific">Planosporangium mesophilum</name>
    <dbReference type="NCBI Taxonomy" id="689768"/>
    <lineage>
        <taxon>Bacteria</taxon>
        <taxon>Bacillati</taxon>
        <taxon>Actinomycetota</taxon>
        <taxon>Actinomycetes</taxon>
        <taxon>Micromonosporales</taxon>
        <taxon>Micromonosporaceae</taxon>
        <taxon>Planosporangium</taxon>
    </lineage>
</organism>
<gene>
    <name evidence="4" type="ORF">Pme01_53390</name>
</gene>
<dbReference type="Pfam" id="PF26571">
    <property type="entry name" value="VldE"/>
    <property type="match status" value="1"/>
</dbReference>
<evidence type="ECO:0000313" key="4">
    <source>
        <dbReference type="EMBL" id="GII25742.1"/>
    </source>
</evidence>
<feature type="coiled-coil region" evidence="1">
    <location>
        <begin position="154"/>
        <end position="181"/>
    </location>
</feature>
<dbReference type="EMBL" id="BOON01000058">
    <property type="protein sequence ID" value="GII25742.1"/>
    <property type="molecule type" value="Genomic_DNA"/>
</dbReference>
<protein>
    <recommendedName>
        <fullName evidence="3">ARB-07466-like C-terminal domain-containing protein</fullName>
    </recommendedName>
</protein>
<evidence type="ECO:0000256" key="1">
    <source>
        <dbReference type="SAM" id="Coils"/>
    </source>
</evidence>
<evidence type="ECO:0000313" key="5">
    <source>
        <dbReference type="Proteomes" id="UP000599074"/>
    </source>
</evidence>
<feature type="region of interest" description="Disordered" evidence="2">
    <location>
        <begin position="322"/>
        <end position="341"/>
    </location>
</feature>
<feature type="coiled-coil region" evidence="1">
    <location>
        <begin position="66"/>
        <end position="93"/>
    </location>
</feature>
<accession>A0A8J3TH96</accession>
<name>A0A8J3TH96_9ACTN</name>
<dbReference type="Proteomes" id="UP000599074">
    <property type="component" value="Unassembled WGS sequence"/>
</dbReference>